<dbReference type="InterPro" id="IPR029063">
    <property type="entry name" value="SAM-dependent_MTases_sf"/>
</dbReference>
<sequence>MATQNQDRLRSHFASVPDAEHNDRWDDLWRESTFLPWDRGYANPALIDILRERGRPLSSPDPNPSLGAPPPNSESAGYASLAGPLKDDGKRRRVLVPGCGKGYDVALFAAYGYDAYGLEVSSHAADAARKYLEEPGKGPLEGEYVVEDEKVEKGAMRVVCGDYFKDDWLGNVEGWESDEGFDIIYDNTFLCALPLSLRPKWASRTTTLLRRPSPNTTSTGGVLICLEFPTHKPASSGGPPWSLPSLVHSELLKRPGQDIVYDGQGVVTKTDGEETDDALVKIAHYTPKRTHEIGVVKGLVRDCVSMWRHKADCPDDQRWH</sequence>
<dbReference type="Pfam" id="PF05724">
    <property type="entry name" value="TPMT"/>
    <property type="match status" value="1"/>
</dbReference>
<proteinExistence type="predicted"/>
<evidence type="ECO:0000313" key="5">
    <source>
        <dbReference type="EMBL" id="KAL1792486.1"/>
    </source>
</evidence>
<dbReference type="SUPFAM" id="SSF53335">
    <property type="entry name" value="S-adenosyl-L-methionine-dependent methyltransferases"/>
    <property type="match status" value="1"/>
</dbReference>
<evidence type="ECO:0000256" key="3">
    <source>
        <dbReference type="ARBA" id="ARBA00022691"/>
    </source>
</evidence>
<feature type="compositionally biased region" description="Pro residues" evidence="4">
    <location>
        <begin position="59"/>
        <end position="72"/>
    </location>
</feature>
<dbReference type="InterPro" id="IPR008854">
    <property type="entry name" value="TPMT"/>
</dbReference>
<dbReference type="GeneID" id="96089315"/>
<dbReference type="Proteomes" id="UP001578633">
    <property type="component" value="Chromosome 9"/>
</dbReference>
<accession>A0ABR3UA41</accession>
<dbReference type="PROSITE" id="PS51585">
    <property type="entry name" value="SAM_MT_TPMT"/>
    <property type="match status" value="1"/>
</dbReference>
<gene>
    <name evidence="5" type="ORF">ACET3X_008993</name>
</gene>
<keyword evidence="1" id="KW-0489">Methyltransferase</keyword>
<evidence type="ECO:0000256" key="1">
    <source>
        <dbReference type="ARBA" id="ARBA00022603"/>
    </source>
</evidence>
<keyword evidence="6" id="KW-1185">Reference proteome</keyword>
<organism evidence="5 6">
    <name type="scientific">Alternaria dauci</name>
    <dbReference type="NCBI Taxonomy" id="48095"/>
    <lineage>
        <taxon>Eukaryota</taxon>
        <taxon>Fungi</taxon>
        <taxon>Dikarya</taxon>
        <taxon>Ascomycota</taxon>
        <taxon>Pezizomycotina</taxon>
        <taxon>Dothideomycetes</taxon>
        <taxon>Pleosporomycetidae</taxon>
        <taxon>Pleosporales</taxon>
        <taxon>Pleosporineae</taxon>
        <taxon>Pleosporaceae</taxon>
        <taxon>Alternaria</taxon>
        <taxon>Alternaria sect. Porri</taxon>
    </lineage>
</organism>
<dbReference type="Gene3D" id="3.40.50.150">
    <property type="entry name" value="Vaccinia Virus protein VP39"/>
    <property type="match status" value="1"/>
</dbReference>
<dbReference type="PANTHER" id="PTHR10259">
    <property type="entry name" value="THIOPURINE S-METHYLTRANSFERASE"/>
    <property type="match status" value="1"/>
</dbReference>
<dbReference type="EMBL" id="JBHGVX010000009">
    <property type="protein sequence ID" value="KAL1792486.1"/>
    <property type="molecule type" value="Genomic_DNA"/>
</dbReference>
<dbReference type="PANTHER" id="PTHR10259:SF11">
    <property type="entry name" value="THIOPURINE S-METHYLTRANSFERASE"/>
    <property type="match status" value="1"/>
</dbReference>
<dbReference type="CDD" id="cd02440">
    <property type="entry name" value="AdoMet_MTases"/>
    <property type="match status" value="1"/>
</dbReference>
<name>A0ABR3UA41_9PLEO</name>
<keyword evidence="3" id="KW-0949">S-adenosyl-L-methionine</keyword>
<feature type="region of interest" description="Disordered" evidence="4">
    <location>
        <begin position="54"/>
        <end position="85"/>
    </location>
</feature>
<evidence type="ECO:0000313" key="6">
    <source>
        <dbReference type="Proteomes" id="UP001578633"/>
    </source>
</evidence>
<evidence type="ECO:0000256" key="2">
    <source>
        <dbReference type="ARBA" id="ARBA00022679"/>
    </source>
</evidence>
<evidence type="ECO:0008006" key="7">
    <source>
        <dbReference type="Google" id="ProtNLM"/>
    </source>
</evidence>
<protein>
    <recommendedName>
        <fullName evidence="7">S-adenosyl-L-methionine-dependent methyltransferase</fullName>
    </recommendedName>
</protein>
<dbReference type="RefSeq" id="XP_069303070.1">
    <property type="nucleotide sequence ID" value="XM_069455139.1"/>
</dbReference>
<reference evidence="5 6" key="1">
    <citation type="submission" date="2024-09" db="EMBL/GenBank/DDBJ databases">
        <title>T2T genomes of carrot and Alternaria dauci and their utility for understanding host-pathogen interaction during carrot leaf blight disease.</title>
        <authorList>
            <person name="Liu W."/>
            <person name="Xu S."/>
            <person name="Ou C."/>
            <person name="Liu X."/>
            <person name="Zhuang F."/>
            <person name="Deng X.W."/>
        </authorList>
    </citation>
    <scope>NUCLEOTIDE SEQUENCE [LARGE SCALE GENOMIC DNA]</scope>
    <source>
        <strain evidence="5 6">A2016</strain>
    </source>
</reference>
<comment type="caution">
    <text evidence="5">The sequence shown here is derived from an EMBL/GenBank/DDBJ whole genome shotgun (WGS) entry which is preliminary data.</text>
</comment>
<evidence type="ECO:0000256" key="4">
    <source>
        <dbReference type="SAM" id="MobiDB-lite"/>
    </source>
</evidence>
<keyword evidence="2" id="KW-0808">Transferase</keyword>